<dbReference type="VEuPathDB" id="FungiDB:FOMG_19607"/>
<dbReference type="HOGENOM" id="CLU_2606144_0_0_1"/>
<dbReference type="EMBL" id="KI980681">
    <property type="protein sequence ID" value="EXK23631.1"/>
    <property type="molecule type" value="Genomic_DNA"/>
</dbReference>
<reference evidence="1" key="2">
    <citation type="submission" date="2014-02" db="EMBL/GenBank/DDBJ databases">
        <title>Annotation of the Genome Sequence of Fusarium oxysporum f. sp. melonis 26406.</title>
        <authorList>
            <consortium name="The Broad Institute Genomics Platform"/>
            <person name="Ma L.-J."/>
            <person name="Corby-Kistler H."/>
            <person name="Broz K."/>
            <person name="Gale L.R."/>
            <person name="Jonkers W."/>
            <person name="O'Donnell K."/>
            <person name="Ploetz R."/>
            <person name="Steinberg C."/>
            <person name="Schwartz D.C."/>
            <person name="VanEtten H."/>
            <person name="Zhou S."/>
            <person name="Young S.K."/>
            <person name="Zeng Q."/>
            <person name="Gargeya S."/>
            <person name="Fitzgerald M."/>
            <person name="Abouelleil A."/>
            <person name="Alvarado L."/>
            <person name="Chapman S.B."/>
            <person name="Gainer-Dewar J."/>
            <person name="Goldberg J."/>
            <person name="Griggs A."/>
            <person name="Gujja S."/>
            <person name="Hansen M."/>
            <person name="Howarth C."/>
            <person name="Imamovic A."/>
            <person name="Ireland A."/>
            <person name="Larimer J."/>
            <person name="McCowan C."/>
            <person name="Murphy C."/>
            <person name="Pearson M."/>
            <person name="Poon T.W."/>
            <person name="Priest M."/>
            <person name="Roberts A."/>
            <person name="Saif S."/>
            <person name="Shea T."/>
            <person name="Sykes S."/>
            <person name="Wortman J."/>
            <person name="Nusbaum C."/>
            <person name="Birren B."/>
        </authorList>
    </citation>
    <scope>NUCLEOTIDE SEQUENCE</scope>
    <source>
        <strain evidence="1">26406</strain>
    </source>
</reference>
<reference evidence="1" key="1">
    <citation type="submission" date="2012-04" db="EMBL/GenBank/DDBJ databases">
        <title>The Genome Sequence of Fusarium oxysporum melonis.</title>
        <authorList>
            <consortium name="The Broad Institute Genome Sequencing Platform"/>
            <person name="Ma L.-J."/>
            <person name="Gale L.R."/>
            <person name="Schwartz D.C."/>
            <person name="Zhou S."/>
            <person name="Corby-Kistler H."/>
            <person name="Young S.K."/>
            <person name="Zeng Q."/>
            <person name="Gargeya S."/>
            <person name="Fitzgerald M."/>
            <person name="Haas B."/>
            <person name="Abouelleil A."/>
            <person name="Alvarado L."/>
            <person name="Arachchi H.M."/>
            <person name="Berlin A."/>
            <person name="Brown A."/>
            <person name="Chapman S.B."/>
            <person name="Chen Z."/>
            <person name="Dunbar C."/>
            <person name="Freedman E."/>
            <person name="Gearin G."/>
            <person name="Goldberg J."/>
            <person name="Griggs A."/>
            <person name="Gujja S."/>
            <person name="Heiman D."/>
            <person name="Howarth C."/>
            <person name="Larson L."/>
            <person name="Lui A."/>
            <person name="MacDonald P.J.P."/>
            <person name="Montmayeur A."/>
            <person name="Murphy C."/>
            <person name="Neiman D."/>
            <person name="Pearson M."/>
            <person name="Priest M."/>
            <person name="Roberts A."/>
            <person name="Saif S."/>
            <person name="Shea T."/>
            <person name="Shenoy N."/>
            <person name="Sisk P."/>
            <person name="Stolte C."/>
            <person name="Sykes S."/>
            <person name="Wortman J."/>
            <person name="Nusbaum C."/>
            <person name="Birren B."/>
        </authorList>
    </citation>
    <scope>NUCLEOTIDE SEQUENCE</scope>
    <source>
        <strain evidence="1">26406</strain>
    </source>
</reference>
<proteinExistence type="predicted"/>
<sequence length="79" mass="9051">MPGKQIEGLFRRSSSLVPTPSLFDALTIFFGLSGPDIHIFNHDRISAYEASVGFYTDHPDVSRRIMEHQRRDFAHYLQG</sequence>
<name>W9ZR93_FUSOX</name>
<dbReference type="Proteomes" id="UP000030703">
    <property type="component" value="Unassembled WGS sequence"/>
</dbReference>
<protein>
    <submittedName>
        <fullName evidence="1">Uncharacterized protein</fullName>
    </submittedName>
</protein>
<organism evidence="1">
    <name type="scientific">Fusarium oxysporum f. sp. melonis 26406</name>
    <dbReference type="NCBI Taxonomy" id="1089452"/>
    <lineage>
        <taxon>Eukaryota</taxon>
        <taxon>Fungi</taxon>
        <taxon>Dikarya</taxon>
        <taxon>Ascomycota</taxon>
        <taxon>Pezizomycotina</taxon>
        <taxon>Sordariomycetes</taxon>
        <taxon>Hypocreomycetidae</taxon>
        <taxon>Hypocreales</taxon>
        <taxon>Nectriaceae</taxon>
        <taxon>Fusarium</taxon>
        <taxon>Fusarium oxysporum species complex</taxon>
    </lineage>
</organism>
<dbReference type="AlphaFoldDB" id="W9ZR93"/>
<accession>W9ZR93</accession>
<gene>
    <name evidence="1" type="ORF">FOMG_19607</name>
</gene>
<evidence type="ECO:0000313" key="1">
    <source>
        <dbReference type="EMBL" id="EXK23631.1"/>
    </source>
</evidence>